<dbReference type="Pfam" id="PF05192">
    <property type="entry name" value="MutS_III"/>
    <property type="match status" value="1"/>
</dbReference>
<dbReference type="PIRSF" id="PIRSF037677">
    <property type="entry name" value="DNA_mis_repair_Msh6"/>
    <property type="match status" value="1"/>
</dbReference>
<dbReference type="GO" id="GO:0003684">
    <property type="term" value="F:damaged DNA binding"/>
    <property type="evidence" value="ECO:0007669"/>
    <property type="project" value="UniProtKB-UniRule"/>
</dbReference>
<dbReference type="Gene3D" id="3.40.1170.10">
    <property type="entry name" value="DNA repair protein MutS, domain I"/>
    <property type="match status" value="1"/>
</dbReference>
<evidence type="ECO:0000256" key="11">
    <source>
        <dbReference type="SAM" id="MobiDB-lite"/>
    </source>
</evidence>
<gene>
    <name evidence="8 13" type="primary">mutS</name>
</gene>
<dbReference type="Pfam" id="PF05190">
    <property type="entry name" value="MutS_IV"/>
    <property type="match status" value="1"/>
</dbReference>
<dbReference type="InterPro" id="IPR036678">
    <property type="entry name" value="MutS_con_dom_sf"/>
</dbReference>
<dbReference type="InterPro" id="IPR000432">
    <property type="entry name" value="DNA_mismatch_repair_MutS_C"/>
</dbReference>
<dbReference type="FunFam" id="1.10.1420.10:FF:000001">
    <property type="entry name" value="DNA mismatch repair protein MutS"/>
    <property type="match status" value="1"/>
</dbReference>
<dbReference type="HAMAP" id="MF_00096">
    <property type="entry name" value="MutS"/>
    <property type="match status" value="1"/>
</dbReference>
<keyword evidence="6 8" id="KW-0234">DNA repair</keyword>
<proteinExistence type="inferred from homology"/>
<dbReference type="Pfam" id="PF05188">
    <property type="entry name" value="MutS_II"/>
    <property type="match status" value="1"/>
</dbReference>
<feature type="domain" description="DNA mismatch repair proteins mutS family" evidence="12">
    <location>
        <begin position="687"/>
        <end position="703"/>
    </location>
</feature>
<evidence type="ECO:0000256" key="8">
    <source>
        <dbReference type="HAMAP-Rule" id="MF_00096"/>
    </source>
</evidence>
<dbReference type="GO" id="GO:0140664">
    <property type="term" value="F:ATP-dependent DNA damage sensor activity"/>
    <property type="evidence" value="ECO:0007669"/>
    <property type="project" value="InterPro"/>
</dbReference>
<accession>A0A075G2L4</accession>
<dbReference type="Pfam" id="PF01624">
    <property type="entry name" value="MutS_I"/>
    <property type="match status" value="1"/>
</dbReference>
<evidence type="ECO:0000256" key="4">
    <source>
        <dbReference type="ARBA" id="ARBA00022840"/>
    </source>
</evidence>
<dbReference type="AlphaFoldDB" id="A0A075G2L4"/>
<evidence type="ECO:0000256" key="2">
    <source>
        <dbReference type="ARBA" id="ARBA00022741"/>
    </source>
</evidence>
<evidence type="ECO:0000256" key="5">
    <source>
        <dbReference type="ARBA" id="ARBA00023125"/>
    </source>
</evidence>
<dbReference type="CDD" id="cd03284">
    <property type="entry name" value="ABC_MutS1"/>
    <property type="match status" value="1"/>
</dbReference>
<evidence type="ECO:0000259" key="12">
    <source>
        <dbReference type="PROSITE" id="PS00486"/>
    </source>
</evidence>
<dbReference type="SMART" id="SM00533">
    <property type="entry name" value="MUTSd"/>
    <property type="match status" value="1"/>
</dbReference>
<dbReference type="PANTHER" id="PTHR11361:SF34">
    <property type="entry name" value="DNA MISMATCH REPAIR PROTEIN MSH1, MITOCHONDRIAL"/>
    <property type="match status" value="1"/>
</dbReference>
<evidence type="ECO:0000256" key="9">
    <source>
        <dbReference type="NCBIfam" id="TIGR01070"/>
    </source>
</evidence>
<dbReference type="Pfam" id="PF00488">
    <property type="entry name" value="MutS_V"/>
    <property type="match status" value="1"/>
</dbReference>
<protein>
    <recommendedName>
        <fullName evidence="8 9">DNA mismatch repair protein MutS</fullName>
    </recommendedName>
</protein>
<reference evidence="13" key="1">
    <citation type="journal article" date="2014" name="Genome Biol. Evol.">
        <title>Pangenome evidence for extensive interdomain horizontal transfer affecting lineage core and shell genes in uncultured planktonic thaumarchaeota and euryarchaeota.</title>
        <authorList>
            <person name="Deschamps P."/>
            <person name="Zivanovic Y."/>
            <person name="Moreira D."/>
            <person name="Rodriguez-Valera F."/>
            <person name="Lopez-Garcia P."/>
        </authorList>
    </citation>
    <scope>NUCLEOTIDE SEQUENCE</scope>
</reference>
<dbReference type="SUPFAM" id="SSF48334">
    <property type="entry name" value="DNA repair protein MutS, domain III"/>
    <property type="match status" value="1"/>
</dbReference>
<dbReference type="NCBIfam" id="NF003810">
    <property type="entry name" value="PRK05399.1"/>
    <property type="match status" value="1"/>
</dbReference>
<dbReference type="EMBL" id="KF900532">
    <property type="protein sequence ID" value="AIE98310.1"/>
    <property type="molecule type" value="Genomic_DNA"/>
</dbReference>
<dbReference type="PROSITE" id="PS00486">
    <property type="entry name" value="DNA_MISMATCH_REPAIR_2"/>
    <property type="match status" value="1"/>
</dbReference>
<dbReference type="InterPro" id="IPR036187">
    <property type="entry name" value="DNA_mismatch_repair_MutS_sf"/>
</dbReference>
<evidence type="ECO:0000256" key="3">
    <source>
        <dbReference type="ARBA" id="ARBA00022763"/>
    </source>
</evidence>
<dbReference type="InterPro" id="IPR005748">
    <property type="entry name" value="DNA_mismatch_repair_MutS"/>
</dbReference>
<dbReference type="Gene3D" id="1.10.1420.10">
    <property type="match status" value="2"/>
</dbReference>
<dbReference type="GO" id="GO:0005524">
    <property type="term" value="F:ATP binding"/>
    <property type="evidence" value="ECO:0007669"/>
    <property type="project" value="UniProtKB-UniRule"/>
</dbReference>
<dbReference type="GO" id="GO:0006298">
    <property type="term" value="P:mismatch repair"/>
    <property type="evidence" value="ECO:0007669"/>
    <property type="project" value="UniProtKB-UniRule"/>
</dbReference>
<dbReference type="InterPro" id="IPR007695">
    <property type="entry name" value="DNA_mismatch_repair_MutS-lik_N"/>
</dbReference>
<comment type="similarity">
    <text evidence="1 8 10">Belongs to the DNA mismatch repair MutS family.</text>
</comment>
<dbReference type="NCBIfam" id="TIGR01070">
    <property type="entry name" value="mutS1"/>
    <property type="match status" value="1"/>
</dbReference>
<comment type="function">
    <text evidence="7 8">This protein is involved in the repair of mismatches in DNA. It is possible that it carries out the mismatch recognition step. This protein has a weak ATPase activity.</text>
</comment>
<keyword evidence="4 8" id="KW-0067">ATP-binding</keyword>
<dbReference type="Gene3D" id="3.30.420.110">
    <property type="entry name" value="MutS, connector domain"/>
    <property type="match status" value="1"/>
</dbReference>
<dbReference type="Gene3D" id="3.40.50.300">
    <property type="entry name" value="P-loop containing nucleotide triphosphate hydrolases"/>
    <property type="match status" value="1"/>
</dbReference>
<keyword evidence="3 8" id="KW-0227">DNA damage</keyword>
<keyword evidence="5 8" id="KW-0238">DNA-binding</keyword>
<keyword evidence="2 8" id="KW-0547">Nucleotide-binding</keyword>
<dbReference type="Gene3D" id="6.10.140.430">
    <property type="match status" value="1"/>
</dbReference>
<sequence>MGTTMMEQFHAIKEEHPDTVLFFRMGDFYEMFHDDAILAADVLGITLTSRDKKSDDPIPMAGVPWHSVESYLQRMLKAGYKVTLCEQEEELRPGEKLLHRVVTRVYTPGSLYEESLIGDENSALLASIVIQGQGMGWSVVDPSTGRAWAGEFEGASRFERLRDELLRWQPRELVMSRNDAGHEELSSLIAAVDGLTLSTHELPRKARLECLKEVLEVGDLGHIDLDSRPLAMEATGFATSYLSKLHLTATVPLREIHFSEETTHMVLDETTLRNLEVTHTLAGEKQGSLLTSIDATRTWMGRRMLREWLLMPLLDREEIAKRHGAVASLVQANRRLRELREVLKGCRDIERLSTRLAYGRSNGRDLSAIADALGRLPTLHSLLTEGNDELLHECADELLSLADIRTLIEEALLDEQPTTIRDGDLFRAGCSVKLDEHRAQVAEVREWLANLEASERERLEIPNLKVKYNRQFGYFIEVTHSHLEKVPEEYVRKQTLVNAERYFTDELKVKEELILNAESRGNDLEYGLFKELRNQVKTHCATLSLIARKVATVDVLCSFAHHARRLGWTRPEVVDDDRLDVRGGRHPVLESLASFVPNDLSLDTKRRFLLLTGPNMGGKSTYLRQSALITILAQSGSFVPAEKARIGLVDRVFTRVGAHDDIRRGRSTFMVEMIEVAHILRRATPRSLVLLDEIGRGTSTFDGLAIAWAVTEDVATRVGCRCLFATHYHQLIGLEEEVDGLVNVHVQVAQKGDELRFLYTVADGPCDDSYGVQVAALAGLPSHVVERSRDLLLFLEAHAEGAKAGEGGSPIARTSGQSSLYGWMLPQGAGDGPQHSVPLDGKSEGELAGHGANDGSNGESGVEPPLATGPRLEATEAAALARLQEVDPDTLSPREAMDLIYELRGLLRGQHEWMEE</sequence>
<dbReference type="InterPro" id="IPR007861">
    <property type="entry name" value="DNA_mismatch_repair_MutS_clamp"/>
</dbReference>
<evidence type="ECO:0000313" key="13">
    <source>
        <dbReference type="EMBL" id="AIE98310.1"/>
    </source>
</evidence>
<dbReference type="InterPro" id="IPR045076">
    <property type="entry name" value="MutS"/>
</dbReference>
<dbReference type="InterPro" id="IPR016151">
    <property type="entry name" value="DNA_mismatch_repair_MutS_N"/>
</dbReference>
<evidence type="ECO:0000256" key="6">
    <source>
        <dbReference type="ARBA" id="ARBA00023204"/>
    </source>
</evidence>
<evidence type="ECO:0000256" key="1">
    <source>
        <dbReference type="ARBA" id="ARBA00006271"/>
    </source>
</evidence>
<dbReference type="InterPro" id="IPR007696">
    <property type="entry name" value="DNA_mismatch_repair_MutS_core"/>
</dbReference>
<dbReference type="SUPFAM" id="SSF52540">
    <property type="entry name" value="P-loop containing nucleoside triphosphate hydrolases"/>
    <property type="match status" value="1"/>
</dbReference>
<evidence type="ECO:0000256" key="10">
    <source>
        <dbReference type="RuleBase" id="RU003756"/>
    </source>
</evidence>
<dbReference type="GO" id="GO:0030983">
    <property type="term" value="F:mismatched DNA binding"/>
    <property type="evidence" value="ECO:0007669"/>
    <property type="project" value="InterPro"/>
</dbReference>
<evidence type="ECO:0000256" key="7">
    <source>
        <dbReference type="ARBA" id="ARBA00024647"/>
    </source>
</evidence>
<dbReference type="SUPFAM" id="SSF55271">
    <property type="entry name" value="DNA repair protein MutS, domain I"/>
    <property type="match status" value="1"/>
</dbReference>
<feature type="region of interest" description="Disordered" evidence="11">
    <location>
        <begin position="825"/>
        <end position="868"/>
    </location>
</feature>
<organism evidence="13">
    <name type="scientific">uncultured marine group II/III euryarchaeote KM3_05_F04</name>
    <dbReference type="NCBI Taxonomy" id="1457838"/>
    <lineage>
        <taxon>Archaea</taxon>
        <taxon>Methanobacteriati</taxon>
        <taxon>Methanobacteriota</taxon>
        <taxon>environmental samples</taxon>
    </lineage>
</organism>
<dbReference type="SUPFAM" id="SSF53150">
    <property type="entry name" value="DNA repair protein MutS, domain II"/>
    <property type="match status" value="1"/>
</dbReference>
<dbReference type="SMART" id="SM00534">
    <property type="entry name" value="MUTSac"/>
    <property type="match status" value="1"/>
</dbReference>
<dbReference type="InterPro" id="IPR027417">
    <property type="entry name" value="P-loop_NTPase"/>
</dbReference>
<dbReference type="InterPro" id="IPR007860">
    <property type="entry name" value="DNA_mmatch_repair_MutS_con_dom"/>
</dbReference>
<dbReference type="InterPro" id="IPR017261">
    <property type="entry name" value="DNA_mismatch_repair_MutS/MSH"/>
</dbReference>
<dbReference type="FunFam" id="3.40.50.300:FF:000870">
    <property type="entry name" value="MutS protein homolog 4"/>
    <property type="match status" value="1"/>
</dbReference>
<dbReference type="PANTHER" id="PTHR11361">
    <property type="entry name" value="DNA MISMATCH REPAIR PROTEIN MUTS FAMILY MEMBER"/>
    <property type="match status" value="1"/>
</dbReference>
<name>A0A075G2L4_9EURY</name>
<feature type="binding site" evidence="8">
    <location>
        <begin position="613"/>
        <end position="620"/>
    </location>
    <ligand>
        <name>ATP</name>
        <dbReference type="ChEBI" id="CHEBI:30616"/>
    </ligand>
</feature>